<protein>
    <submittedName>
        <fullName evidence="1">DUF1853 family protein</fullName>
    </submittedName>
</protein>
<keyword evidence="2" id="KW-1185">Reference proteome</keyword>
<dbReference type="EMBL" id="CP071795">
    <property type="protein sequence ID" value="QTD39249.1"/>
    <property type="molecule type" value="Genomic_DNA"/>
</dbReference>
<dbReference type="Proteomes" id="UP000663935">
    <property type="component" value="Chromosome"/>
</dbReference>
<proteinExistence type="predicted"/>
<gene>
    <name evidence="1" type="ORF">JL193_01575</name>
</gene>
<dbReference type="Pfam" id="PF08907">
    <property type="entry name" value="DUF1853"/>
    <property type="match status" value="1"/>
</dbReference>
<evidence type="ECO:0000313" key="1">
    <source>
        <dbReference type="EMBL" id="QTD39249.1"/>
    </source>
</evidence>
<evidence type="ECO:0000313" key="2">
    <source>
        <dbReference type="Proteomes" id="UP000663935"/>
    </source>
</evidence>
<organism evidence="1 2">
    <name type="scientific">Polaribacter batillariae</name>
    <dbReference type="NCBI Taxonomy" id="2808900"/>
    <lineage>
        <taxon>Bacteria</taxon>
        <taxon>Pseudomonadati</taxon>
        <taxon>Bacteroidota</taxon>
        <taxon>Flavobacteriia</taxon>
        <taxon>Flavobacteriales</taxon>
        <taxon>Flavobacteriaceae</taxon>
    </lineage>
</organism>
<dbReference type="InterPro" id="IPR015003">
    <property type="entry name" value="DUF1853"/>
</dbReference>
<reference evidence="1 2" key="1">
    <citation type="submission" date="2021-03" db="EMBL/GenBank/DDBJ databases">
        <title>Complete genome of Polaribacter_sp.G4M1.</title>
        <authorList>
            <person name="Jeong S.W."/>
            <person name="Bae J.W."/>
        </authorList>
    </citation>
    <scope>NUCLEOTIDE SEQUENCE [LARGE SCALE GENOMIC DNA]</scope>
    <source>
        <strain evidence="1 2">G4M1</strain>
    </source>
</reference>
<name>A0ABX7SYD1_9FLAO</name>
<sequence length="163" mass="19792">MRYKANNHKRLYKILNHLLHNSGLLEKLTKLKEKQLPLLYSYECLEFLKTLNLKPDKIEQQVYFKAQLFFPYVNRNIHLKQLNNNCIVGFYINSKELHRFKGCKFYIPTKKDWLITPYTNVNWLSYRDFVVSSTASLKRQFSLLCWLKKENGEMEKFFLVWWA</sequence>
<accession>A0ABX7SYD1</accession>